<dbReference type="EMBL" id="SPHZ02000012">
    <property type="protein sequence ID" value="KAF0887624.1"/>
    <property type="molecule type" value="Genomic_DNA"/>
</dbReference>
<sequence>MAPPCLGRARFAGPCHAVVRGIRARPSAPSDRWPHAAWGLLGEGSLSETPPHTSTRCWEARSNVVALVDLSPRWREQPWSNTAASIDWWPPRQDHVFSGLHHRKLRFTALAPLVGAELA</sequence>
<organism evidence="1 2">
    <name type="scientific">Oryza meyeriana var. granulata</name>
    <dbReference type="NCBI Taxonomy" id="110450"/>
    <lineage>
        <taxon>Eukaryota</taxon>
        <taxon>Viridiplantae</taxon>
        <taxon>Streptophyta</taxon>
        <taxon>Embryophyta</taxon>
        <taxon>Tracheophyta</taxon>
        <taxon>Spermatophyta</taxon>
        <taxon>Magnoliopsida</taxon>
        <taxon>Liliopsida</taxon>
        <taxon>Poales</taxon>
        <taxon>Poaceae</taxon>
        <taxon>BOP clade</taxon>
        <taxon>Oryzoideae</taxon>
        <taxon>Oryzeae</taxon>
        <taxon>Oryzinae</taxon>
        <taxon>Oryza</taxon>
        <taxon>Oryza meyeriana</taxon>
    </lineage>
</organism>
<gene>
    <name evidence="1" type="ORF">E2562_002341</name>
</gene>
<evidence type="ECO:0000313" key="2">
    <source>
        <dbReference type="Proteomes" id="UP000479710"/>
    </source>
</evidence>
<dbReference type="AlphaFoldDB" id="A0A6G1BIR3"/>
<proteinExistence type="predicted"/>
<accession>A0A6G1BIR3</accession>
<evidence type="ECO:0000313" key="1">
    <source>
        <dbReference type="EMBL" id="KAF0887624.1"/>
    </source>
</evidence>
<keyword evidence="2" id="KW-1185">Reference proteome</keyword>
<protein>
    <submittedName>
        <fullName evidence="1">Uncharacterized protein</fullName>
    </submittedName>
</protein>
<reference evidence="1 2" key="1">
    <citation type="submission" date="2019-11" db="EMBL/GenBank/DDBJ databases">
        <title>Whole genome sequence of Oryza granulata.</title>
        <authorList>
            <person name="Li W."/>
        </authorList>
    </citation>
    <scope>NUCLEOTIDE SEQUENCE [LARGE SCALE GENOMIC DNA]</scope>
    <source>
        <strain evidence="2">cv. Menghai</strain>
        <tissue evidence="1">Leaf</tissue>
    </source>
</reference>
<dbReference type="Proteomes" id="UP000479710">
    <property type="component" value="Unassembled WGS sequence"/>
</dbReference>
<comment type="caution">
    <text evidence="1">The sequence shown here is derived from an EMBL/GenBank/DDBJ whole genome shotgun (WGS) entry which is preliminary data.</text>
</comment>
<name>A0A6G1BIR3_9ORYZ</name>